<protein>
    <submittedName>
        <fullName evidence="8">Ribonucleases P/MRP protein subunit POP1</fullName>
    </submittedName>
</protein>
<proteinExistence type="predicted"/>
<comment type="subcellular location">
    <subcellularLocation>
        <location evidence="1">Nucleus</location>
    </subcellularLocation>
</comment>
<feature type="domain" description="POP1 C-terminal" evidence="6">
    <location>
        <begin position="585"/>
        <end position="761"/>
    </location>
</feature>
<dbReference type="Pfam" id="PF22770">
    <property type="entry name" value="POP1_C"/>
    <property type="match status" value="1"/>
</dbReference>
<organism evidence="7 8">
    <name type="scientific">Ditylenchus dipsaci</name>
    <dbReference type="NCBI Taxonomy" id="166011"/>
    <lineage>
        <taxon>Eukaryota</taxon>
        <taxon>Metazoa</taxon>
        <taxon>Ecdysozoa</taxon>
        <taxon>Nematoda</taxon>
        <taxon>Chromadorea</taxon>
        <taxon>Rhabditida</taxon>
        <taxon>Tylenchina</taxon>
        <taxon>Tylenchomorpha</taxon>
        <taxon>Sphaerularioidea</taxon>
        <taxon>Anguinidae</taxon>
        <taxon>Anguininae</taxon>
        <taxon>Ditylenchus</taxon>
    </lineage>
</organism>
<keyword evidence="7" id="KW-1185">Reference proteome</keyword>
<accession>A0A915DT52</accession>
<feature type="domain" description="POPLD" evidence="5">
    <location>
        <begin position="436"/>
        <end position="527"/>
    </location>
</feature>
<dbReference type="InterPro" id="IPR055079">
    <property type="entry name" value="POP1_C"/>
</dbReference>
<dbReference type="InterPro" id="IPR012590">
    <property type="entry name" value="POPLD_dom"/>
</dbReference>
<evidence type="ECO:0000256" key="1">
    <source>
        <dbReference type="ARBA" id="ARBA00004123"/>
    </source>
</evidence>
<dbReference type="InterPro" id="IPR009723">
    <property type="entry name" value="Pop1_N"/>
</dbReference>
<reference evidence="8" key="1">
    <citation type="submission" date="2022-11" db="UniProtKB">
        <authorList>
            <consortium name="WormBaseParasite"/>
        </authorList>
    </citation>
    <scope>IDENTIFICATION</scope>
</reference>
<dbReference type="AlphaFoldDB" id="A0A915DT52"/>
<dbReference type="InterPro" id="IPR039182">
    <property type="entry name" value="Pop1"/>
</dbReference>
<evidence type="ECO:0000256" key="3">
    <source>
        <dbReference type="ARBA" id="ARBA00023242"/>
    </source>
</evidence>
<feature type="domain" description="Pop1 N-terminal" evidence="4">
    <location>
        <begin position="108"/>
        <end position="172"/>
    </location>
</feature>
<sequence length="920" mass="105374">MVNEEVSRPRIIDTSQYVKDRISQIAELLEVVDNTSLPAGEVTSRKRTVLQRLPRHMRRRAMSHNIKRLPKMIRNMAMNAIKKATRHRKKPPSRKWRRRPSRLLNRRNRVLRRFNWLETHIWHAKRFLMSDLWGYKLPIRSYQKGFRPTYRNAINSTAVFDQSYLECIQIESSKSQEEVCRAALSGCLEMSVLIYMPKQYPRGFLGPGRFSWSTVNDINRLQLWVHPSIRSVVLNEIVEIFNAKPSEPIEIGDIEKKSSEVARRSFVSQHYTVSDLSHDLVRLQLVGPEALELLRRVLQLVSVEELSELGMSDFYRKSHEFWSKSVDGTQPGSFRNGSVISLIVEDPRLFLASKQKQDSIMKTRSSSSCDAPLPCTLFWDKHFRKRQLLKRYSNAELVKRRAEKLGALRSTPFKIPILIVIRNATTNRGTVSANRADLIAPGGTGLDFWLALQFADGRAAGLLDKIHLDFEAGLTSFPSDCGDSLAGLEFGQIDYATRMAKYLKKPFNRRINYQQSLHVQYPFSFEWKELVRAWNKDDRKKHVAEASDIYYVLRDRRVLISLSNWLDGKGDKSKAECILKEHSRALIPVKLQQLSRGTSKRLALIFSELMEPIKMDELAQKENGNCVSKIFPDYIPLQSEPGRKLISLNDMFPDEQSAKHQLNVKKREKRKSDVKRKKIEGVHPCASEQQIGEVRVEVSESLNTELISYENRCSRSVIGRIVRGDYSFVDARGISYGFCPAVALGNLQNRLVMLRNVTSRLFLSMALARDGRAKSSPWTISELDRLAANEDNFLAFLNLHHVVPLDRVCPKCDKPGMTIQKRKNMQVRFRCGKRAALTGKSCNGEIGLLKSTFLQGSKTPILVVLKFIYLWLSNMELRKICDEIGLGTCAAVEWARFCRRAVYQEMILNGNAIGGLGDVV</sequence>
<dbReference type="GO" id="GO:0001682">
    <property type="term" value="P:tRNA 5'-leader removal"/>
    <property type="evidence" value="ECO:0007669"/>
    <property type="project" value="InterPro"/>
</dbReference>
<dbReference type="Proteomes" id="UP000887574">
    <property type="component" value="Unplaced"/>
</dbReference>
<keyword evidence="3" id="KW-0539">Nucleus</keyword>
<dbReference type="GO" id="GO:0005655">
    <property type="term" value="C:nucleolar ribonuclease P complex"/>
    <property type="evidence" value="ECO:0007669"/>
    <property type="project" value="InterPro"/>
</dbReference>
<evidence type="ECO:0000256" key="2">
    <source>
        <dbReference type="ARBA" id="ARBA00022694"/>
    </source>
</evidence>
<evidence type="ECO:0000313" key="7">
    <source>
        <dbReference type="Proteomes" id="UP000887574"/>
    </source>
</evidence>
<dbReference type="SUPFAM" id="SSF103025">
    <property type="entry name" value="Folate-binding domain"/>
    <property type="match status" value="1"/>
</dbReference>
<dbReference type="Pfam" id="PF08170">
    <property type="entry name" value="POPLD"/>
    <property type="match status" value="1"/>
</dbReference>
<feature type="domain" description="Pop1 N-terminal" evidence="4">
    <location>
        <begin position="45"/>
        <end position="103"/>
    </location>
</feature>
<name>A0A915DT52_9BILA</name>
<evidence type="ECO:0000259" key="4">
    <source>
        <dbReference type="Pfam" id="PF06978"/>
    </source>
</evidence>
<evidence type="ECO:0000313" key="8">
    <source>
        <dbReference type="WBParaSite" id="jg22583"/>
    </source>
</evidence>
<dbReference type="WBParaSite" id="jg22583">
    <property type="protein sequence ID" value="jg22583"/>
    <property type="gene ID" value="jg22583"/>
</dbReference>
<dbReference type="PANTHER" id="PTHR22731:SF3">
    <property type="entry name" value="RIBONUCLEASES P_MRP PROTEIN SUBUNIT POP1"/>
    <property type="match status" value="1"/>
</dbReference>
<dbReference type="Pfam" id="PF06978">
    <property type="entry name" value="POP1_N"/>
    <property type="match status" value="2"/>
</dbReference>
<dbReference type="GO" id="GO:0000172">
    <property type="term" value="C:ribonuclease MRP complex"/>
    <property type="evidence" value="ECO:0007669"/>
    <property type="project" value="InterPro"/>
</dbReference>
<dbReference type="PANTHER" id="PTHR22731">
    <property type="entry name" value="RIBONUCLEASES P/MRP PROTEIN SUBUNIT POP1"/>
    <property type="match status" value="1"/>
</dbReference>
<evidence type="ECO:0000259" key="6">
    <source>
        <dbReference type="Pfam" id="PF22770"/>
    </source>
</evidence>
<evidence type="ECO:0000259" key="5">
    <source>
        <dbReference type="Pfam" id="PF08170"/>
    </source>
</evidence>
<keyword evidence="2" id="KW-0819">tRNA processing</keyword>